<dbReference type="InterPro" id="IPR006364">
    <property type="entry name" value="CobI/CbiL/CobIJ_dom"/>
</dbReference>
<reference evidence="9" key="2">
    <citation type="submission" date="2023-03" db="EMBL/GenBank/DDBJ databases">
        <authorList>
            <person name="Zhang Z."/>
        </authorList>
    </citation>
    <scope>NUCLEOTIDE SEQUENCE</scope>
    <source>
        <strain evidence="9">DSA</strain>
    </source>
</reference>
<dbReference type="InterPro" id="IPR000878">
    <property type="entry name" value="4pyrrol_Mease"/>
</dbReference>
<dbReference type="GO" id="GO:0032259">
    <property type="term" value="P:methylation"/>
    <property type="evidence" value="ECO:0007669"/>
    <property type="project" value="UniProtKB-KW"/>
</dbReference>
<evidence type="ECO:0000256" key="7">
    <source>
        <dbReference type="PIRNR" id="PIRNR036427"/>
    </source>
</evidence>
<dbReference type="InterPro" id="IPR035996">
    <property type="entry name" value="4pyrrol_Methylase_sf"/>
</dbReference>
<keyword evidence="5 9" id="KW-0808">Transferase</keyword>
<dbReference type="EMBL" id="JARPTC010000004">
    <property type="protein sequence ID" value="MDO7786365.1"/>
    <property type="molecule type" value="Genomic_DNA"/>
</dbReference>
<dbReference type="InterPro" id="IPR014776">
    <property type="entry name" value="4pyrrole_Mease_sub2"/>
</dbReference>
<evidence type="ECO:0000256" key="4">
    <source>
        <dbReference type="ARBA" id="ARBA00022603"/>
    </source>
</evidence>
<evidence type="ECO:0000256" key="5">
    <source>
        <dbReference type="ARBA" id="ARBA00022679"/>
    </source>
</evidence>
<dbReference type="GO" id="GO:0030788">
    <property type="term" value="F:precorrin-2 C20-methyltransferase activity"/>
    <property type="evidence" value="ECO:0007669"/>
    <property type="project" value="UniProtKB-EC"/>
</dbReference>
<dbReference type="PANTHER" id="PTHR43467:SF2">
    <property type="entry name" value="COBALT-PRECORRIN-2 C(20)-METHYLTRANSFERASE"/>
    <property type="match status" value="1"/>
</dbReference>
<keyword evidence="4 9" id="KW-0489">Methyltransferase</keyword>
<proteinExistence type="inferred from homology"/>
<reference evidence="9" key="1">
    <citation type="journal article" date="2023" name="J. Hazard. Mater.">
        <title>Anaerobic biodegradation of pyrene and benzo[a]pyrene by a new sulfate-reducing Desulforamulus aquiferis strain DSA.</title>
        <authorList>
            <person name="Zhang Z."/>
            <person name="Sun J."/>
            <person name="Gong X."/>
            <person name="Wang C."/>
            <person name="Wang H."/>
        </authorList>
    </citation>
    <scope>NUCLEOTIDE SEQUENCE</scope>
    <source>
        <strain evidence="9">DSA</strain>
    </source>
</reference>
<name>A0AAW7ZA58_9FIRM</name>
<dbReference type="InterPro" id="IPR014777">
    <property type="entry name" value="4pyrrole_Mease_sub1"/>
</dbReference>
<evidence type="ECO:0000313" key="9">
    <source>
        <dbReference type="EMBL" id="MDO7786365.1"/>
    </source>
</evidence>
<sequence>MKGILYGIGVGPGDPELITVKAVNILKNIDVVIGPRTQKKGSSLALDIASPYLKPDAEILELVFPMVYEEETLNTAWESSSNEILNQLNLGKKVAFLTLGDPMLYSTYIYIYRLLSKKAAQIETIPGITSFCAAASRLGFPLADTNDIISIVPATCERKDLDRALAISDTVVLMKVSKDFPGIIKSLQTNNLADNAVMISKCGHPEESIHYNLTSQEALKPNYLSTILAKRSSK</sequence>
<dbReference type="Gene3D" id="3.30.950.10">
    <property type="entry name" value="Methyltransferase, Cobalt-precorrin-4 Transmethylase, Domain 2"/>
    <property type="match status" value="1"/>
</dbReference>
<organism evidence="9 10">
    <name type="scientific">Desulforamulus aquiferis</name>
    <dbReference type="NCBI Taxonomy" id="1397668"/>
    <lineage>
        <taxon>Bacteria</taxon>
        <taxon>Bacillati</taxon>
        <taxon>Bacillota</taxon>
        <taxon>Clostridia</taxon>
        <taxon>Eubacteriales</taxon>
        <taxon>Peptococcaceae</taxon>
        <taxon>Desulforamulus</taxon>
    </lineage>
</organism>
<dbReference type="EC" id="2.1.1.130" evidence="9"/>
<comment type="caution">
    <text evidence="9">The sequence shown here is derived from an EMBL/GenBank/DDBJ whole genome shotgun (WGS) entry which is preliminary data.</text>
</comment>
<dbReference type="InterPro" id="IPR012382">
    <property type="entry name" value="CobI/CbiL"/>
</dbReference>
<comment type="similarity">
    <text evidence="2 7">Belongs to the precorrin methyltransferase family.</text>
</comment>
<dbReference type="NCBIfam" id="TIGR01467">
    <property type="entry name" value="cobI_cbiL"/>
    <property type="match status" value="1"/>
</dbReference>
<dbReference type="Pfam" id="PF00590">
    <property type="entry name" value="TP_methylase"/>
    <property type="match status" value="1"/>
</dbReference>
<evidence type="ECO:0000256" key="2">
    <source>
        <dbReference type="ARBA" id="ARBA00005879"/>
    </source>
</evidence>
<dbReference type="Proteomes" id="UP001172911">
    <property type="component" value="Unassembled WGS sequence"/>
</dbReference>
<dbReference type="SUPFAM" id="SSF53790">
    <property type="entry name" value="Tetrapyrrole methylase"/>
    <property type="match status" value="1"/>
</dbReference>
<comment type="pathway">
    <text evidence="1">Cofactor biosynthesis; adenosylcobalamin biosynthesis.</text>
</comment>
<gene>
    <name evidence="9" type="primary">cobI</name>
    <name evidence="9" type="ORF">P6N53_03920</name>
</gene>
<dbReference type="GO" id="GO:0009236">
    <property type="term" value="P:cobalamin biosynthetic process"/>
    <property type="evidence" value="ECO:0007669"/>
    <property type="project" value="UniProtKB-UniRule"/>
</dbReference>
<dbReference type="CDD" id="cd11645">
    <property type="entry name" value="Precorrin_2_C20_MT"/>
    <property type="match status" value="1"/>
</dbReference>
<evidence type="ECO:0000259" key="8">
    <source>
        <dbReference type="Pfam" id="PF00590"/>
    </source>
</evidence>
<keyword evidence="10" id="KW-1185">Reference proteome</keyword>
<dbReference type="PIRSF" id="PIRSF036427">
    <property type="entry name" value="Precrrn-2_mtase"/>
    <property type="match status" value="1"/>
</dbReference>
<protein>
    <submittedName>
        <fullName evidence="9">Precorrin-2 C(20)-methyltransferase</fullName>
        <ecNumber evidence="9">2.1.1.130</ecNumber>
    </submittedName>
</protein>
<evidence type="ECO:0000256" key="1">
    <source>
        <dbReference type="ARBA" id="ARBA00004953"/>
    </source>
</evidence>
<evidence type="ECO:0000256" key="3">
    <source>
        <dbReference type="ARBA" id="ARBA00022573"/>
    </source>
</evidence>
<dbReference type="Gene3D" id="3.40.1010.10">
    <property type="entry name" value="Cobalt-precorrin-4 Transmethylase, Domain 1"/>
    <property type="match status" value="1"/>
</dbReference>
<accession>A0AAW7ZA58</accession>
<evidence type="ECO:0000256" key="6">
    <source>
        <dbReference type="ARBA" id="ARBA00022691"/>
    </source>
</evidence>
<dbReference type="RefSeq" id="WP_304541341.1">
    <property type="nucleotide sequence ID" value="NZ_JARPTC010000004.1"/>
</dbReference>
<feature type="domain" description="Tetrapyrrole methylase" evidence="8">
    <location>
        <begin position="5"/>
        <end position="210"/>
    </location>
</feature>
<evidence type="ECO:0000313" key="10">
    <source>
        <dbReference type="Proteomes" id="UP001172911"/>
    </source>
</evidence>
<dbReference type="AlphaFoldDB" id="A0AAW7ZA58"/>
<keyword evidence="3" id="KW-0169">Cobalamin biosynthesis</keyword>
<dbReference type="PANTHER" id="PTHR43467">
    <property type="entry name" value="COBALT-PRECORRIN-2 C(20)-METHYLTRANSFERASE"/>
    <property type="match status" value="1"/>
</dbReference>
<keyword evidence="6" id="KW-0949">S-adenosyl-L-methionine</keyword>